<dbReference type="GO" id="GO:0005912">
    <property type="term" value="C:adherens junction"/>
    <property type="evidence" value="ECO:0007669"/>
    <property type="project" value="TreeGrafter"/>
</dbReference>
<dbReference type="GO" id="GO:0007156">
    <property type="term" value="P:homophilic cell adhesion via plasma membrane adhesion molecules"/>
    <property type="evidence" value="ECO:0007669"/>
    <property type="project" value="TreeGrafter"/>
</dbReference>
<keyword evidence="7 11" id="KW-1133">Transmembrane helix</keyword>
<dbReference type="SMART" id="SM00409">
    <property type="entry name" value="IG"/>
    <property type="match status" value="3"/>
</dbReference>
<evidence type="ECO:0000256" key="2">
    <source>
        <dbReference type="ARBA" id="ARBA00007810"/>
    </source>
</evidence>
<feature type="domain" description="Ig-like" evidence="13">
    <location>
        <begin position="133"/>
        <end position="226"/>
    </location>
</feature>
<evidence type="ECO:0000313" key="15">
    <source>
        <dbReference type="Proteomes" id="UP000324091"/>
    </source>
</evidence>
<dbReference type="Pfam" id="PF07686">
    <property type="entry name" value="V-set"/>
    <property type="match status" value="1"/>
</dbReference>
<evidence type="ECO:0000256" key="3">
    <source>
        <dbReference type="ARBA" id="ARBA00022692"/>
    </source>
</evidence>
<proteinExistence type="inferred from homology"/>
<evidence type="ECO:0000256" key="10">
    <source>
        <dbReference type="ARBA" id="ARBA00023180"/>
    </source>
</evidence>
<keyword evidence="9" id="KW-1015">Disulfide bond</keyword>
<comment type="similarity">
    <text evidence="2">Belongs to the nectin family.</text>
</comment>
<evidence type="ECO:0000259" key="13">
    <source>
        <dbReference type="PROSITE" id="PS50835"/>
    </source>
</evidence>
<dbReference type="PANTHER" id="PTHR23277:SF107">
    <property type="entry name" value="HEMICENTIN-1"/>
    <property type="match status" value="1"/>
</dbReference>
<dbReference type="InterPro" id="IPR007110">
    <property type="entry name" value="Ig-like_dom"/>
</dbReference>
<dbReference type="GO" id="GO:0007157">
    <property type="term" value="P:heterophilic cell-cell adhesion via plasma membrane cell adhesion molecules"/>
    <property type="evidence" value="ECO:0007669"/>
    <property type="project" value="TreeGrafter"/>
</dbReference>
<gene>
    <name evidence="14" type="ORF">D4764_12G0003720</name>
</gene>
<evidence type="ECO:0000256" key="7">
    <source>
        <dbReference type="ARBA" id="ARBA00022989"/>
    </source>
</evidence>
<dbReference type="InterPro" id="IPR013783">
    <property type="entry name" value="Ig-like_fold"/>
</dbReference>
<dbReference type="InterPro" id="IPR013162">
    <property type="entry name" value="CD80_C2-set"/>
</dbReference>
<dbReference type="GO" id="GO:0016020">
    <property type="term" value="C:membrane"/>
    <property type="evidence" value="ECO:0007669"/>
    <property type="project" value="UniProtKB-SubCell"/>
</dbReference>
<comment type="subcellular location">
    <subcellularLocation>
        <location evidence="1">Membrane</location>
        <topology evidence="1">Single-pass membrane protein</topology>
    </subcellularLocation>
</comment>
<keyword evidence="5" id="KW-0677">Repeat</keyword>
<dbReference type="Proteomes" id="UP000324091">
    <property type="component" value="Chromosome 12"/>
</dbReference>
<comment type="caution">
    <text evidence="14">The sequence shown here is derived from an EMBL/GenBank/DDBJ whole genome shotgun (WGS) entry which is preliminary data.</text>
</comment>
<dbReference type="Pfam" id="PF08205">
    <property type="entry name" value="C2-set_2"/>
    <property type="match status" value="1"/>
</dbReference>
<feature type="domain" description="Ig-like" evidence="13">
    <location>
        <begin position="529"/>
        <end position="622"/>
    </location>
</feature>
<dbReference type="InterPro" id="IPR013106">
    <property type="entry name" value="Ig_V-set"/>
</dbReference>
<dbReference type="InterPro" id="IPR051427">
    <property type="entry name" value="Nectin/Nectin-like"/>
</dbReference>
<dbReference type="InterPro" id="IPR003599">
    <property type="entry name" value="Ig_sub"/>
</dbReference>
<dbReference type="Gene3D" id="2.60.40.10">
    <property type="entry name" value="Immunoglobulins"/>
    <property type="match status" value="5"/>
</dbReference>
<dbReference type="InterPro" id="IPR036179">
    <property type="entry name" value="Ig-like_dom_sf"/>
</dbReference>
<reference evidence="14 15" key="1">
    <citation type="submission" date="2019-04" db="EMBL/GenBank/DDBJ databases">
        <title>Chromosome genome assembly for Takifugu flavidus.</title>
        <authorList>
            <person name="Xiao S."/>
        </authorList>
    </citation>
    <scope>NUCLEOTIDE SEQUENCE [LARGE SCALE GENOMIC DNA]</scope>
    <source>
        <strain evidence="14">HTHZ2018</strain>
        <tissue evidence="14">Muscle</tissue>
    </source>
</reference>
<accession>A0A5C6PB42</accession>
<evidence type="ECO:0000256" key="4">
    <source>
        <dbReference type="ARBA" id="ARBA00022729"/>
    </source>
</evidence>
<dbReference type="AlphaFoldDB" id="A0A5C6PB42"/>
<keyword evidence="3 11" id="KW-0812">Transmembrane</keyword>
<dbReference type="SUPFAM" id="SSF48726">
    <property type="entry name" value="Immunoglobulin"/>
    <property type="match status" value="4"/>
</dbReference>
<dbReference type="PANTHER" id="PTHR23277">
    <property type="entry name" value="NECTIN-RELATED"/>
    <property type="match status" value="1"/>
</dbReference>
<evidence type="ECO:0000256" key="8">
    <source>
        <dbReference type="ARBA" id="ARBA00023136"/>
    </source>
</evidence>
<dbReference type="PROSITE" id="PS50835">
    <property type="entry name" value="IG_LIKE"/>
    <property type="match status" value="3"/>
</dbReference>
<feature type="domain" description="Ig-like" evidence="13">
    <location>
        <begin position="26"/>
        <end position="128"/>
    </location>
</feature>
<sequence>MRCSVLVFWALGLSVGLCLEGLEEDPILEISRNVTAVLGEDAVLLCVYRGSNEILGAEWSRQINSKVKSKGLAGFKNQAPYGRNGFSEPGSMTNLTVRVKVQSLDAEGEYTCEFESEDEYYSDNIFLSVVARPDIQIQLTTETINGSHYQSVSCSAVSGRPPPQISWLVGGLPAPDYPFTVDMNATAHSNGTSTLTSTLRFPTHLQNEDSVTCAVRHPTFADPKLTTMRVETYATPNVSIKAEMVQRGGSEFWVVSCISSGGRPDTNISLVLNADGEPQRDDKTDSGAQTSSYFLPAAAYEGQNITCVFGHPKFTRPVSKGTTLPSFYVSGVQWFSSGLGNSSSESWDSGSIELREGQNDFAIGLRVSGNVPRYNLSCSRDDGLLPAGVEVVGGSLAFRGQVGLQHAGLYDCSVSYHHVQAGLRINITVKPRAVQLVLPAVDLQTEDGVIECSAADGVPAANMSWLLPEGVSAVSWFNFTSHNGSHTVKGVLLLPACSPWEHAATCVINHPAFEEPESRSVTLPVCSLPNITLDSVTGWDNGEEYIEVVCSVDSIAPAAVVFWRVGNSGRSISSQTEMELRADGWVRARSSVRFPSLLYSGQNLSCSVEHRSLRAPEKRTILVEHRALLMSVSVGRLPNSPLWMAVCDYRGPSISLNLAWLLPGKTESQTSMELEQEGQFLKARLTYQFSLALQEGQNLTCVYRHDHGSTEKTVHIPKYYITAVRVQNHTTPLQSRYSGETITHRLTLQENQHHQRILLRVEGSVPDYNLICKRSDGSFVQMDGDAMVFQQEVTEEDAGLYTCQASFYHHAAMVSFQVDVMSEDRLLALWTLVCICSASVIVIVAIVTCWACCTANKRPQNKGQEVASPLTALMQEPGSPEVKKPAFGDDSKEYAQLISYSIVFEHKSTV</sequence>
<evidence type="ECO:0000256" key="9">
    <source>
        <dbReference type="ARBA" id="ARBA00023157"/>
    </source>
</evidence>
<feature type="signal peptide" evidence="12">
    <location>
        <begin position="1"/>
        <end position="18"/>
    </location>
</feature>
<evidence type="ECO:0000256" key="6">
    <source>
        <dbReference type="ARBA" id="ARBA00022889"/>
    </source>
</evidence>
<evidence type="ECO:0000256" key="5">
    <source>
        <dbReference type="ARBA" id="ARBA00022737"/>
    </source>
</evidence>
<evidence type="ECO:0000313" key="14">
    <source>
        <dbReference type="EMBL" id="TWW76982.1"/>
    </source>
</evidence>
<evidence type="ECO:0000256" key="11">
    <source>
        <dbReference type="SAM" id="Phobius"/>
    </source>
</evidence>
<evidence type="ECO:0000256" key="1">
    <source>
        <dbReference type="ARBA" id="ARBA00004167"/>
    </source>
</evidence>
<feature type="chain" id="PRO_5022905151" description="Ig-like domain-containing protein" evidence="12">
    <location>
        <begin position="19"/>
        <end position="910"/>
    </location>
</feature>
<keyword evidence="10" id="KW-0325">Glycoprotein</keyword>
<keyword evidence="6" id="KW-0130">Cell adhesion</keyword>
<feature type="transmembrane region" description="Helical" evidence="11">
    <location>
        <begin position="827"/>
        <end position="853"/>
    </location>
</feature>
<evidence type="ECO:0000256" key="12">
    <source>
        <dbReference type="SAM" id="SignalP"/>
    </source>
</evidence>
<dbReference type="EMBL" id="RHFK02000004">
    <property type="protein sequence ID" value="TWW76982.1"/>
    <property type="molecule type" value="Genomic_DNA"/>
</dbReference>
<protein>
    <recommendedName>
        <fullName evidence="13">Ig-like domain-containing protein</fullName>
    </recommendedName>
</protein>
<name>A0A5C6PB42_9TELE</name>
<organism evidence="14 15">
    <name type="scientific">Takifugu flavidus</name>
    <name type="common">sansaifugu</name>
    <dbReference type="NCBI Taxonomy" id="433684"/>
    <lineage>
        <taxon>Eukaryota</taxon>
        <taxon>Metazoa</taxon>
        <taxon>Chordata</taxon>
        <taxon>Craniata</taxon>
        <taxon>Vertebrata</taxon>
        <taxon>Euteleostomi</taxon>
        <taxon>Actinopterygii</taxon>
        <taxon>Neopterygii</taxon>
        <taxon>Teleostei</taxon>
        <taxon>Neoteleostei</taxon>
        <taxon>Acanthomorphata</taxon>
        <taxon>Eupercaria</taxon>
        <taxon>Tetraodontiformes</taxon>
        <taxon>Tetradontoidea</taxon>
        <taxon>Tetraodontidae</taxon>
        <taxon>Takifugu</taxon>
    </lineage>
</organism>
<keyword evidence="4 12" id="KW-0732">Signal</keyword>
<keyword evidence="8 11" id="KW-0472">Membrane</keyword>
<keyword evidence="15" id="KW-1185">Reference proteome</keyword>